<sequence length="220" mass="25261">MLKINDLNFSYDDEKKILDGASFKIETGKIYCLLGVNGSGKTTLFNCITGFLDSNINLDKKLVNEEILYIHDEMSFYKNLTGSEFLDLILKLKKVTIDLTEYNRLVDELRMKEYIDNPIGIYSLGTKQKLVLIIGFLLNYKYILMDEPFGAIDFISAEVIIDTIRRYVNKGTTVVISTHLIDIAKDISDTILFLNNGKIYEVKNNFNTPEEMKNWIRGLV</sequence>
<dbReference type="SMART" id="SM00382">
    <property type="entry name" value="AAA"/>
    <property type="match status" value="1"/>
</dbReference>
<evidence type="ECO:0000259" key="4">
    <source>
        <dbReference type="PROSITE" id="PS50893"/>
    </source>
</evidence>
<evidence type="ECO:0000256" key="3">
    <source>
        <dbReference type="ARBA" id="ARBA00022840"/>
    </source>
</evidence>
<dbReference type="SUPFAM" id="SSF52540">
    <property type="entry name" value="P-loop containing nucleoside triphosphate hydrolases"/>
    <property type="match status" value="1"/>
</dbReference>
<dbReference type="InterPro" id="IPR003439">
    <property type="entry name" value="ABC_transporter-like_ATP-bd"/>
</dbReference>
<dbReference type="GO" id="GO:0005524">
    <property type="term" value="F:ATP binding"/>
    <property type="evidence" value="ECO:0007669"/>
    <property type="project" value="UniProtKB-KW"/>
</dbReference>
<dbReference type="InterPro" id="IPR003593">
    <property type="entry name" value="AAA+_ATPase"/>
</dbReference>
<name>A0A1M5UQ22_9CLOT</name>
<dbReference type="Proteomes" id="UP000184241">
    <property type="component" value="Unassembled WGS sequence"/>
</dbReference>
<evidence type="ECO:0000256" key="2">
    <source>
        <dbReference type="ARBA" id="ARBA00022741"/>
    </source>
</evidence>
<dbReference type="Pfam" id="PF00005">
    <property type="entry name" value="ABC_tran"/>
    <property type="match status" value="1"/>
</dbReference>
<gene>
    <name evidence="5" type="ORF">SAMN02745941_00599</name>
</gene>
<dbReference type="InterPro" id="IPR051782">
    <property type="entry name" value="ABC_Transporter_VariousFunc"/>
</dbReference>
<keyword evidence="3 5" id="KW-0067">ATP-binding</keyword>
<feature type="domain" description="ABC transporter" evidence="4">
    <location>
        <begin position="2"/>
        <end position="220"/>
    </location>
</feature>
<keyword evidence="1" id="KW-0813">Transport</keyword>
<evidence type="ECO:0000313" key="5">
    <source>
        <dbReference type="EMBL" id="SHH65020.1"/>
    </source>
</evidence>
<dbReference type="RefSeq" id="WP_073016540.1">
    <property type="nucleotide sequence ID" value="NZ_FQXU01000003.1"/>
</dbReference>
<dbReference type="CDD" id="cd03230">
    <property type="entry name" value="ABC_DR_subfamily_A"/>
    <property type="match status" value="1"/>
</dbReference>
<keyword evidence="2" id="KW-0547">Nucleotide-binding</keyword>
<proteinExistence type="predicted"/>
<organism evidence="5 6">
    <name type="scientific">Clostridium intestinale DSM 6191</name>
    <dbReference type="NCBI Taxonomy" id="1121320"/>
    <lineage>
        <taxon>Bacteria</taxon>
        <taxon>Bacillati</taxon>
        <taxon>Bacillota</taxon>
        <taxon>Clostridia</taxon>
        <taxon>Eubacteriales</taxon>
        <taxon>Clostridiaceae</taxon>
        <taxon>Clostridium</taxon>
    </lineage>
</organism>
<dbReference type="EMBL" id="FQXU01000003">
    <property type="protein sequence ID" value="SHH65020.1"/>
    <property type="molecule type" value="Genomic_DNA"/>
</dbReference>
<reference evidence="5 6" key="1">
    <citation type="submission" date="2016-11" db="EMBL/GenBank/DDBJ databases">
        <authorList>
            <person name="Jaros S."/>
            <person name="Januszkiewicz K."/>
            <person name="Wedrychowicz H."/>
        </authorList>
    </citation>
    <scope>NUCLEOTIDE SEQUENCE [LARGE SCALE GENOMIC DNA]</scope>
    <source>
        <strain evidence="5 6">DSM 6191</strain>
    </source>
</reference>
<dbReference type="Gene3D" id="3.40.50.300">
    <property type="entry name" value="P-loop containing nucleotide triphosphate hydrolases"/>
    <property type="match status" value="1"/>
</dbReference>
<protein>
    <submittedName>
        <fullName evidence="5">ABC-2 type transport system ATP-binding protein</fullName>
    </submittedName>
</protein>
<dbReference type="GO" id="GO:0016887">
    <property type="term" value="F:ATP hydrolysis activity"/>
    <property type="evidence" value="ECO:0007669"/>
    <property type="project" value="InterPro"/>
</dbReference>
<dbReference type="PANTHER" id="PTHR42939:SF1">
    <property type="entry name" value="ABC TRANSPORTER ATP-BINDING PROTEIN ALBC-RELATED"/>
    <property type="match status" value="1"/>
</dbReference>
<accession>A0A1M5UQ22</accession>
<dbReference type="PROSITE" id="PS50893">
    <property type="entry name" value="ABC_TRANSPORTER_2"/>
    <property type="match status" value="1"/>
</dbReference>
<evidence type="ECO:0000256" key="1">
    <source>
        <dbReference type="ARBA" id="ARBA00022448"/>
    </source>
</evidence>
<evidence type="ECO:0000313" key="6">
    <source>
        <dbReference type="Proteomes" id="UP000184241"/>
    </source>
</evidence>
<dbReference type="PANTHER" id="PTHR42939">
    <property type="entry name" value="ABC TRANSPORTER ATP-BINDING PROTEIN ALBC-RELATED"/>
    <property type="match status" value="1"/>
</dbReference>
<dbReference type="InterPro" id="IPR027417">
    <property type="entry name" value="P-loop_NTPase"/>
</dbReference>
<dbReference type="AlphaFoldDB" id="A0A1M5UQ22"/>